<dbReference type="InterPro" id="IPR002941">
    <property type="entry name" value="DNA_methylase_N4/N6"/>
</dbReference>
<feature type="compositionally biased region" description="Basic and acidic residues" evidence="3">
    <location>
        <begin position="221"/>
        <end position="236"/>
    </location>
</feature>
<feature type="region of interest" description="Disordered" evidence="3">
    <location>
        <begin position="215"/>
        <end position="246"/>
    </location>
</feature>
<dbReference type="GO" id="GO:0009007">
    <property type="term" value="F:site-specific DNA-methyltransferase (adenine-specific) activity"/>
    <property type="evidence" value="ECO:0007669"/>
    <property type="project" value="UniProtKB-EC"/>
</dbReference>
<keyword evidence="2" id="KW-0808">Transferase</keyword>
<dbReference type="PIRSF" id="PIRSF036758">
    <property type="entry name" value="Aden_M_ParB"/>
    <property type="match status" value="1"/>
</dbReference>
<dbReference type="GO" id="GO:0008170">
    <property type="term" value="F:N-methyltransferase activity"/>
    <property type="evidence" value="ECO:0007669"/>
    <property type="project" value="InterPro"/>
</dbReference>
<dbReference type="GO" id="GO:0032259">
    <property type="term" value="P:methylation"/>
    <property type="evidence" value="ECO:0007669"/>
    <property type="project" value="UniProtKB-KW"/>
</dbReference>
<evidence type="ECO:0000259" key="4">
    <source>
        <dbReference type="SMART" id="SM00470"/>
    </source>
</evidence>
<dbReference type="Pfam" id="PF01555">
    <property type="entry name" value="N6_N4_Mtase"/>
    <property type="match status" value="1"/>
</dbReference>
<reference evidence="5" key="1">
    <citation type="submission" date="2015-04" db="EMBL/GenBank/DDBJ databases">
        <authorList>
            <person name="Syromyatnikov M.Y."/>
            <person name="Popov V.N."/>
        </authorList>
    </citation>
    <scope>NUCLEOTIDE SEQUENCE</scope>
    <source>
        <strain evidence="5">MO-1</strain>
    </source>
</reference>
<organism evidence="5">
    <name type="scientific">Magnetococcus massalia (strain MO-1)</name>
    <dbReference type="NCBI Taxonomy" id="451514"/>
    <lineage>
        <taxon>Bacteria</taxon>
        <taxon>Pseudomonadati</taxon>
        <taxon>Pseudomonadota</taxon>
        <taxon>Magnetococcia</taxon>
        <taxon>Magnetococcales</taxon>
        <taxon>Magnetococcaceae</taxon>
        <taxon>Magnetococcus</taxon>
    </lineage>
</organism>
<evidence type="ECO:0000256" key="1">
    <source>
        <dbReference type="ARBA" id="ARBA00022603"/>
    </source>
</evidence>
<gene>
    <name evidence="5" type="ORF">MAGMO_1871</name>
</gene>
<proteinExistence type="predicted"/>
<dbReference type="SMART" id="SM00470">
    <property type="entry name" value="ParB"/>
    <property type="match status" value="1"/>
</dbReference>
<feature type="domain" description="ParB-like N-terminal" evidence="4">
    <location>
        <begin position="12"/>
        <end position="98"/>
    </location>
</feature>
<dbReference type="GO" id="GO:0045881">
    <property type="term" value="P:positive regulation of sporulation resulting in formation of a cellular spore"/>
    <property type="evidence" value="ECO:0007669"/>
    <property type="project" value="TreeGrafter"/>
</dbReference>
<dbReference type="GO" id="GO:0003677">
    <property type="term" value="F:DNA binding"/>
    <property type="evidence" value="ECO:0007669"/>
    <property type="project" value="InterPro"/>
</dbReference>
<dbReference type="Pfam" id="PF02195">
    <property type="entry name" value="ParB_N"/>
    <property type="match status" value="1"/>
</dbReference>
<evidence type="ECO:0000256" key="2">
    <source>
        <dbReference type="ARBA" id="ARBA00022679"/>
    </source>
</evidence>
<accession>A0A1S7LIX9</accession>
<dbReference type="InterPro" id="IPR050336">
    <property type="entry name" value="Chromosome_partition/occlusion"/>
</dbReference>
<dbReference type="InterPro" id="IPR015840">
    <property type="entry name" value="DNA_MeTrfase_ParB"/>
</dbReference>
<dbReference type="InterPro" id="IPR029063">
    <property type="entry name" value="SAM-dependent_MTases_sf"/>
</dbReference>
<dbReference type="PANTHER" id="PTHR33375">
    <property type="entry name" value="CHROMOSOME-PARTITIONING PROTEIN PARB-RELATED"/>
    <property type="match status" value="1"/>
</dbReference>
<feature type="region of interest" description="Disordered" evidence="3">
    <location>
        <begin position="145"/>
        <end position="167"/>
    </location>
</feature>
<sequence length="445" mass="49084">MNEIPAMAERIELWPTDRLMPYAGNARTHSEEQVAKVAASMVEFGFTNPILVDGKDGIIAGHCRLSAAQRIGLDQVPVVVLDHLSDAQRRAYILADNRLALDGGWDESILAAELARLQEDDFNLSLVGFTDEEMGDLLDGFSDDMDGDSGTAAGADEVVPEPPANPVSQTGDLWILGEHRLLCGSSLNPDDVIRLMNGERAILFATDPPYLVDYDGTNHPGSKESRKQESLNKDLSDSDGVTWDDSSQGPELYEGFIKAAIDHAIEPNAAWYCWHASKRQAMLEAVWEKSGAFQHQQIIWNKEKGVLTRSKYLWKHEPCLMGWIKGNLPPKAEGAEFLSTVWDIQGLSGEERPDHPTPKPLDCFAIPMRQHVERGGLCYEPFSGSGSQIMAGEMTRRRVHAMEISPVYVDVAVKRYIQATGKIVHLEGSGGKSFKDIASDRSVDL</sequence>
<dbReference type="InterPro" id="IPR036086">
    <property type="entry name" value="ParB/Sulfiredoxin_sf"/>
</dbReference>
<protein>
    <submittedName>
        <fullName evidence="5">DNA modification methylase</fullName>
    </submittedName>
</protein>
<dbReference type="Gene3D" id="3.40.50.150">
    <property type="entry name" value="Vaccinia Virus protein VP39"/>
    <property type="match status" value="1"/>
</dbReference>
<dbReference type="SUPFAM" id="SSF53335">
    <property type="entry name" value="S-adenosyl-L-methionine-dependent methyltransferases"/>
    <property type="match status" value="1"/>
</dbReference>
<dbReference type="Gene3D" id="3.90.1530.10">
    <property type="entry name" value="Conserved hypothetical protein from pyrococcus furiosus pfu- 392566-001, ParB domain"/>
    <property type="match status" value="1"/>
</dbReference>
<dbReference type="AlphaFoldDB" id="A0A1S7LIX9"/>
<dbReference type="SUPFAM" id="SSF110849">
    <property type="entry name" value="ParB/Sulfiredoxin"/>
    <property type="match status" value="1"/>
</dbReference>
<dbReference type="EMBL" id="LO017727">
    <property type="protein sequence ID" value="CRH06047.1"/>
    <property type="molecule type" value="Genomic_DNA"/>
</dbReference>
<dbReference type="GO" id="GO:0007059">
    <property type="term" value="P:chromosome segregation"/>
    <property type="evidence" value="ECO:0007669"/>
    <property type="project" value="TreeGrafter"/>
</dbReference>
<evidence type="ECO:0000256" key="3">
    <source>
        <dbReference type="SAM" id="MobiDB-lite"/>
    </source>
</evidence>
<dbReference type="REBASE" id="192495">
    <property type="entry name" value="M.MbaMO1ORF1871P"/>
</dbReference>
<dbReference type="InterPro" id="IPR003115">
    <property type="entry name" value="ParB_N"/>
</dbReference>
<evidence type="ECO:0000313" key="5">
    <source>
        <dbReference type="EMBL" id="CRH06047.1"/>
    </source>
</evidence>
<dbReference type="GO" id="GO:0005694">
    <property type="term" value="C:chromosome"/>
    <property type="evidence" value="ECO:0007669"/>
    <property type="project" value="TreeGrafter"/>
</dbReference>
<name>A0A1S7LIX9_MAGMO</name>
<dbReference type="PANTHER" id="PTHR33375:SF1">
    <property type="entry name" value="CHROMOSOME-PARTITIONING PROTEIN PARB-RELATED"/>
    <property type="match status" value="1"/>
</dbReference>
<dbReference type="CDD" id="cd16403">
    <property type="entry name" value="ParB_N_like_MT"/>
    <property type="match status" value="1"/>
</dbReference>
<keyword evidence="1 5" id="KW-0489">Methyltransferase</keyword>